<keyword evidence="3" id="KW-0813">Transport</keyword>
<organism evidence="18 19">
    <name type="scientific">Trichloromonas acetexigens</name>
    <dbReference type="NCBI Taxonomy" id="38815"/>
    <lineage>
        <taxon>Bacteria</taxon>
        <taxon>Pseudomonadati</taxon>
        <taxon>Thermodesulfobacteriota</taxon>
        <taxon>Desulfuromonadia</taxon>
        <taxon>Desulfuromonadales</taxon>
        <taxon>Trichloromonadaceae</taxon>
        <taxon>Trichloromonas</taxon>
    </lineage>
</organism>
<dbReference type="OrthoDB" id="193635at2"/>
<comment type="subcellular location">
    <subcellularLocation>
        <location evidence="1">Cell outer membrane</location>
        <topology evidence="1">Multi-pass membrane protein</topology>
    </subcellularLocation>
</comment>
<evidence type="ECO:0000256" key="8">
    <source>
        <dbReference type="ARBA" id="ARBA00023047"/>
    </source>
</evidence>
<proteinExistence type="inferred from homology"/>
<name>A0A550JJJ4_9BACT</name>
<comment type="caution">
    <text evidence="18">The sequence shown here is derived from an EMBL/GenBank/DDBJ whole genome shotgun (WGS) entry which is preliminary data.</text>
</comment>
<keyword evidence="7 15" id="KW-0732">Signal</keyword>
<evidence type="ECO:0000256" key="1">
    <source>
        <dbReference type="ARBA" id="ARBA00004571"/>
    </source>
</evidence>
<dbReference type="PANTHER" id="PTHR33619">
    <property type="entry name" value="POLYSACCHARIDE EXPORT PROTEIN GFCE-RELATED"/>
    <property type="match status" value="1"/>
</dbReference>
<keyword evidence="14" id="KW-0449">Lipoprotein</keyword>
<evidence type="ECO:0000256" key="12">
    <source>
        <dbReference type="ARBA" id="ARBA00023139"/>
    </source>
</evidence>
<keyword evidence="12" id="KW-0564">Palmitate</keyword>
<feature type="chain" id="PRO_5021759866" evidence="15">
    <location>
        <begin position="22"/>
        <end position="267"/>
    </location>
</feature>
<keyword evidence="9" id="KW-0406">Ion transport</keyword>
<sequence>MKKLSLLLVVVFLLFASIAWAGDYVIGEGDGLNVAVWGVPELSVSVLVRPDGKITLPAAGDVKAAGLTPVELSKELTTVLTDYVKTPIVTVTVAGITNNRIYISGGGVPPRVLSLPGRSSLFKLLCGIEGIGNADLQRGYVMRDGEKLAVDMHDLFNNGNIKADIDLRAEDILFLPTNELNKVYVVGAVNTPQGIMYRDGLRVLDVILESGGFTKFAKASAVLILRKEGDDRRRIKLDLDGLMKDGELNENLELQRGDYVIVREGMF</sequence>
<dbReference type="PANTHER" id="PTHR33619:SF3">
    <property type="entry name" value="POLYSACCHARIDE EXPORT PROTEIN GFCE-RELATED"/>
    <property type="match status" value="1"/>
</dbReference>
<dbReference type="RefSeq" id="WP_092056261.1">
    <property type="nucleotide sequence ID" value="NZ_FOJJ01000012.1"/>
</dbReference>
<dbReference type="InterPro" id="IPR049712">
    <property type="entry name" value="Poly_export"/>
</dbReference>
<dbReference type="EMBL" id="VJVV01000002">
    <property type="protein sequence ID" value="TRO83343.1"/>
    <property type="molecule type" value="Genomic_DNA"/>
</dbReference>
<keyword evidence="10" id="KW-0626">Porin</keyword>
<dbReference type="InterPro" id="IPR054765">
    <property type="entry name" value="SLBB_dom"/>
</dbReference>
<dbReference type="Pfam" id="PF02563">
    <property type="entry name" value="Poly_export"/>
    <property type="match status" value="1"/>
</dbReference>
<evidence type="ECO:0000259" key="16">
    <source>
        <dbReference type="Pfam" id="PF02563"/>
    </source>
</evidence>
<keyword evidence="6" id="KW-0812">Transmembrane</keyword>
<evidence type="ECO:0000256" key="5">
    <source>
        <dbReference type="ARBA" id="ARBA00022597"/>
    </source>
</evidence>
<dbReference type="Gene3D" id="3.10.560.10">
    <property type="entry name" value="Outer membrane lipoprotein wza domain like"/>
    <property type="match status" value="1"/>
</dbReference>
<evidence type="ECO:0000256" key="9">
    <source>
        <dbReference type="ARBA" id="ARBA00023065"/>
    </source>
</evidence>
<evidence type="ECO:0000313" key="19">
    <source>
        <dbReference type="Proteomes" id="UP000317155"/>
    </source>
</evidence>
<keyword evidence="11" id="KW-0472">Membrane</keyword>
<evidence type="ECO:0000256" key="3">
    <source>
        <dbReference type="ARBA" id="ARBA00022448"/>
    </source>
</evidence>
<comment type="similarity">
    <text evidence="2">Belongs to the BexD/CtrA/VexA family.</text>
</comment>
<evidence type="ECO:0000256" key="13">
    <source>
        <dbReference type="ARBA" id="ARBA00023237"/>
    </source>
</evidence>
<evidence type="ECO:0000313" key="18">
    <source>
        <dbReference type="EMBL" id="TRO83343.1"/>
    </source>
</evidence>
<evidence type="ECO:0000256" key="2">
    <source>
        <dbReference type="ARBA" id="ARBA00009450"/>
    </source>
</evidence>
<dbReference type="InterPro" id="IPR003715">
    <property type="entry name" value="Poly_export_N"/>
</dbReference>
<dbReference type="AlphaFoldDB" id="A0A550JJJ4"/>
<feature type="domain" description="Polysaccharide export protein N-terminal" evidence="16">
    <location>
        <begin position="22"/>
        <end position="93"/>
    </location>
</feature>
<dbReference type="GO" id="GO:0015288">
    <property type="term" value="F:porin activity"/>
    <property type="evidence" value="ECO:0007669"/>
    <property type="project" value="UniProtKB-KW"/>
</dbReference>
<accession>A0A550JJJ4</accession>
<evidence type="ECO:0000256" key="4">
    <source>
        <dbReference type="ARBA" id="ARBA00022452"/>
    </source>
</evidence>
<dbReference type="Pfam" id="PF22461">
    <property type="entry name" value="SLBB_2"/>
    <property type="match status" value="1"/>
</dbReference>
<dbReference type="GO" id="GO:0046930">
    <property type="term" value="C:pore complex"/>
    <property type="evidence" value="ECO:0007669"/>
    <property type="project" value="UniProtKB-KW"/>
</dbReference>
<evidence type="ECO:0000256" key="11">
    <source>
        <dbReference type="ARBA" id="ARBA00023136"/>
    </source>
</evidence>
<gene>
    <name evidence="18" type="ORF">FL622_04465</name>
</gene>
<evidence type="ECO:0000256" key="10">
    <source>
        <dbReference type="ARBA" id="ARBA00023114"/>
    </source>
</evidence>
<dbReference type="Proteomes" id="UP000317155">
    <property type="component" value="Unassembled WGS sequence"/>
</dbReference>
<evidence type="ECO:0000256" key="7">
    <source>
        <dbReference type="ARBA" id="ARBA00022729"/>
    </source>
</evidence>
<evidence type="ECO:0000259" key="17">
    <source>
        <dbReference type="Pfam" id="PF22461"/>
    </source>
</evidence>
<reference evidence="18 19" key="1">
    <citation type="submission" date="2019-07" db="EMBL/GenBank/DDBJ databases">
        <title>Insights of Desulfuromonas acetexigens electromicrobiology.</title>
        <authorList>
            <person name="Katuri K."/>
            <person name="Sapireddy V."/>
            <person name="Shaw D.R."/>
            <person name="Saikaly P."/>
        </authorList>
    </citation>
    <scope>NUCLEOTIDE SEQUENCE [LARGE SCALE GENOMIC DNA]</scope>
    <source>
        <strain evidence="18 19">2873</strain>
    </source>
</reference>
<feature type="domain" description="SLBB" evidence="17">
    <location>
        <begin position="182"/>
        <end position="262"/>
    </location>
</feature>
<keyword evidence="4" id="KW-1134">Transmembrane beta strand</keyword>
<keyword evidence="19" id="KW-1185">Reference proteome</keyword>
<keyword evidence="5" id="KW-0762">Sugar transport</keyword>
<evidence type="ECO:0000256" key="6">
    <source>
        <dbReference type="ARBA" id="ARBA00022692"/>
    </source>
</evidence>
<protein>
    <submittedName>
        <fullName evidence="18">Sugar ABC transporter substrate-binding protein</fullName>
    </submittedName>
</protein>
<dbReference type="GO" id="GO:0009279">
    <property type="term" value="C:cell outer membrane"/>
    <property type="evidence" value="ECO:0007669"/>
    <property type="project" value="UniProtKB-SubCell"/>
</dbReference>
<dbReference type="GO" id="GO:0006811">
    <property type="term" value="P:monoatomic ion transport"/>
    <property type="evidence" value="ECO:0007669"/>
    <property type="project" value="UniProtKB-KW"/>
</dbReference>
<evidence type="ECO:0000256" key="14">
    <source>
        <dbReference type="ARBA" id="ARBA00023288"/>
    </source>
</evidence>
<dbReference type="GO" id="GO:0015159">
    <property type="term" value="F:polysaccharide transmembrane transporter activity"/>
    <property type="evidence" value="ECO:0007669"/>
    <property type="project" value="InterPro"/>
</dbReference>
<dbReference type="Gene3D" id="3.30.1950.10">
    <property type="entry name" value="wza like domain"/>
    <property type="match status" value="1"/>
</dbReference>
<keyword evidence="13" id="KW-0998">Cell outer membrane</keyword>
<keyword evidence="8" id="KW-0625">Polysaccharide transport</keyword>
<evidence type="ECO:0000256" key="15">
    <source>
        <dbReference type="SAM" id="SignalP"/>
    </source>
</evidence>
<feature type="signal peptide" evidence="15">
    <location>
        <begin position="1"/>
        <end position="21"/>
    </location>
</feature>